<dbReference type="Proteomes" id="UP001596505">
    <property type="component" value="Unassembled WGS sequence"/>
</dbReference>
<dbReference type="InterPro" id="IPR007696">
    <property type="entry name" value="DNA_mismatch_repair_MutS_core"/>
</dbReference>
<keyword evidence="11" id="KW-1185">Reference proteome</keyword>
<evidence type="ECO:0000256" key="6">
    <source>
        <dbReference type="ARBA" id="ARBA00023125"/>
    </source>
</evidence>
<feature type="coiled-coil region" evidence="8">
    <location>
        <begin position="234"/>
        <end position="261"/>
    </location>
</feature>
<dbReference type="RefSeq" id="WP_380966267.1">
    <property type="nucleotide sequence ID" value="NZ_JBHTCO010000014.1"/>
</dbReference>
<dbReference type="InterPro" id="IPR036187">
    <property type="entry name" value="DNA_mismatch_repair_MutS_sf"/>
</dbReference>
<evidence type="ECO:0000256" key="1">
    <source>
        <dbReference type="ARBA" id="ARBA00022730"/>
    </source>
</evidence>
<organism evidence="10 11">
    <name type="scientific">Scopulibacillus cellulosilyticus</name>
    <dbReference type="NCBI Taxonomy" id="2665665"/>
    <lineage>
        <taxon>Bacteria</taxon>
        <taxon>Bacillati</taxon>
        <taxon>Bacillota</taxon>
        <taxon>Bacilli</taxon>
        <taxon>Bacillales</taxon>
        <taxon>Sporolactobacillaceae</taxon>
        <taxon>Scopulibacillus</taxon>
    </lineage>
</organism>
<dbReference type="Pfam" id="PF00488">
    <property type="entry name" value="MutS_V"/>
    <property type="match status" value="1"/>
</dbReference>
<dbReference type="InterPro" id="IPR000432">
    <property type="entry name" value="DNA_mismatch_repair_MutS_C"/>
</dbReference>
<reference evidence="11" key="1">
    <citation type="journal article" date="2019" name="Int. J. Syst. Evol. Microbiol.">
        <title>The Global Catalogue of Microorganisms (GCM) 10K type strain sequencing project: providing services to taxonomists for standard genome sequencing and annotation.</title>
        <authorList>
            <consortium name="The Broad Institute Genomics Platform"/>
            <consortium name="The Broad Institute Genome Sequencing Center for Infectious Disease"/>
            <person name="Wu L."/>
            <person name="Ma J."/>
        </authorList>
    </citation>
    <scope>NUCLEOTIDE SEQUENCE [LARGE SCALE GENOMIC DNA]</scope>
    <source>
        <strain evidence="11">CGMCC 1.16305</strain>
    </source>
</reference>
<dbReference type="InterPro" id="IPR045076">
    <property type="entry name" value="MutS"/>
</dbReference>
<dbReference type="NCBIfam" id="TIGR01069">
    <property type="entry name" value="mutS2"/>
    <property type="match status" value="1"/>
</dbReference>
<dbReference type="InterPro" id="IPR005747">
    <property type="entry name" value="MutS2"/>
</dbReference>
<dbReference type="EC" id="3.1.-.-" evidence="7"/>
<dbReference type="SUPFAM" id="SSF48334">
    <property type="entry name" value="DNA repair protein MutS, domain III"/>
    <property type="match status" value="1"/>
</dbReference>
<name>A0ABW2Q117_9BACL</name>
<dbReference type="InterPro" id="IPR046893">
    <property type="entry name" value="MSSS"/>
</dbReference>
<proteinExistence type="inferred from homology"/>
<accession>A0ABW2Q117</accession>
<keyword evidence="7 10" id="KW-0255">Endonuclease</keyword>
<comment type="function">
    <text evidence="7">Acts as a ribosome collision sensor, splitting the ribosome into its 2 subunits. Detects stalled/collided 70S ribosomes which it binds and splits by an ATP-hydrolysis driven conformational change. Acts upstream of the ribosome quality control system (RQC), a ribosome-associated complex that mediates the extraction of incompletely synthesized nascent chains from stalled ribosomes and their subsequent degradation. Probably generates substrates for RQC.</text>
</comment>
<dbReference type="PROSITE" id="PS50828">
    <property type="entry name" value="SMR"/>
    <property type="match status" value="1"/>
</dbReference>
<evidence type="ECO:0000313" key="10">
    <source>
        <dbReference type="EMBL" id="MFC7393705.1"/>
    </source>
</evidence>
<evidence type="ECO:0000256" key="7">
    <source>
        <dbReference type="HAMAP-Rule" id="MF_00092"/>
    </source>
</evidence>
<dbReference type="SUPFAM" id="SSF52540">
    <property type="entry name" value="P-loop containing nucleoside triphosphate hydrolases"/>
    <property type="match status" value="1"/>
</dbReference>
<keyword evidence="1 7" id="KW-0699">rRNA-binding</keyword>
<dbReference type="PANTHER" id="PTHR48466">
    <property type="entry name" value="OS10G0509000 PROTEIN-RELATED"/>
    <property type="match status" value="1"/>
</dbReference>
<sequence length="786" mass="87043">MLKRVLNILEYHKVIDQLSKHAASSLGLQLIETLAPNNNLGKVQEWQRETDEAANVLRLKGHFPFGGITDIRASLKRSKIGGMLSPKELIDIAGTIRGTRIAKNFILDIVEEGTKLPLLSDIVMLIEPEGELERSIQSCIDDSGYVMDSASETLRGIRGQIRTLDSRIKEKLESITRSSGNQKKLSESIVTIRNGRYVVPVKQEYRGAFGGIVHDQSASGATLFIEPQSVVDMSNKLNEARAREKHEIEKILNKLSEQTADVADSLLDHVDRLARLDFIFAKAKYAKQIKATRPKLNDKGNIHMKKARHPLIPAEDVVPIDVILGDGYHAMIITGPNTGGKTVTLKTTGLLTLMAQSGLHVPCEEGSAINVYKEIFADIGDEQSIEQSLSTFSSHMTNIIDILSKVDHESLVLFDELGAGTDPQEGAALSIAILDDVFAKGASVVATTHYSELKAYAYEREGVINASVEFDVQSLRPTYKLLIGVPGRSNAFEISRKLGLPEQIIEQAKGQIASETNQIDQMIASLEQNRKQAELASEEANKMKAEIEEQRNQLNRELEKIDREKQRLIRDAEEKAKDKIQKIKTEAENIITELREYQANPAKIKEHKLIDAKGRLEHALDALSDHETKVKADSHEKQGKVSFSPGQKVKVISFGQKGHVVEKLNDKEYLVQIGIMKMNLPASDLKAVKEEKETKPVVNVRTSKSTAKTELDLRGERYEDAMHKVDQYLDQALLSGYHQVSIIHGKGTGALRKGVQNKLKSHSRVKSIRFGGAGEGGSGVTIVELK</sequence>
<dbReference type="Pfam" id="PF01713">
    <property type="entry name" value="Smr"/>
    <property type="match status" value="1"/>
</dbReference>
<evidence type="ECO:0000256" key="3">
    <source>
        <dbReference type="ARBA" id="ARBA00022801"/>
    </source>
</evidence>
<keyword evidence="3 7" id="KW-0378">Hydrolase</keyword>
<keyword evidence="7" id="KW-0540">Nuclease</keyword>
<dbReference type="SMART" id="SM00463">
    <property type="entry name" value="SMR"/>
    <property type="match status" value="1"/>
</dbReference>
<dbReference type="Gene3D" id="3.40.50.300">
    <property type="entry name" value="P-loop containing nucleotide triphosphate hydrolases"/>
    <property type="match status" value="1"/>
</dbReference>
<comment type="caution">
    <text evidence="10">The sequence shown here is derived from an EMBL/GenBank/DDBJ whole genome shotgun (WGS) entry which is preliminary data.</text>
</comment>
<evidence type="ECO:0000256" key="8">
    <source>
        <dbReference type="SAM" id="Coils"/>
    </source>
</evidence>
<dbReference type="PIRSF" id="PIRSF005814">
    <property type="entry name" value="MutS_YshD"/>
    <property type="match status" value="1"/>
</dbReference>
<dbReference type="GO" id="GO:0004519">
    <property type="term" value="F:endonuclease activity"/>
    <property type="evidence" value="ECO:0007669"/>
    <property type="project" value="UniProtKB-KW"/>
</dbReference>
<dbReference type="HAMAP" id="MF_00092">
    <property type="entry name" value="MutS2"/>
    <property type="match status" value="1"/>
</dbReference>
<feature type="domain" description="Smr" evidence="9">
    <location>
        <begin position="711"/>
        <end position="786"/>
    </location>
</feature>
<feature type="binding site" evidence="7">
    <location>
        <begin position="335"/>
        <end position="342"/>
    </location>
    <ligand>
        <name>ATP</name>
        <dbReference type="ChEBI" id="CHEBI:30616"/>
    </ligand>
</feature>
<dbReference type="SMART" id="SM00534">
    <property type="entry name" value="MUTSac"/>
    <property type="match status" value="1"/>
</dbReference>
<dbReference type="Gene3D" id="3.30.1370.110">
    <property type="match status" value="1"/>
</dbReference>
<keyword evidence="5 7" id="KW-0694">RNA-binding</keyword>
<dbReference type="EMBL" id="JBHTCO010000014">
    <property type="protein sequence ID" value="MFC7393705.1"/>
    <property type="molecule type" value="Genomic_DNA"/>
</dbReference>
<comment type="function">
    <text evidence="7">Endonuclease that is involved in the suppression of homologous recombination and thus may have a key role in the control of bacterial genetic diversity.</text>
</comment>
<dbReference type="InterPro" id="IPR027417">
    <property type="entry name" value="P-loop_NTPase"/>
</dbReference>
<dbReference type="InterPro" id="IPR036063">
    <property type="entry name" value="Smr_dom_sf"/>
</dbReference>
<dbReference type="InterPro" id="IPR002625">
    <property type="entry name" value="Smr_dom"/>
</dbReference>
<protein>
    <recommendedName>
        <fullName evidence="7">Endonuclease MutS2</fullName>
        <ecNumber evidence="7">3.1.-.-</ecNumber>
    </recommendedName>
    <alternativeName>
        <fullName evidence="7">Ribosome-associated protein quality control-upstream factor</fullName>
        <shortName evidence="7">RQC-upstream factor</shortName>
        <shortName evidence="7">RqcU</shortName>
        <ecNumber evidence="7">3.6.4.-</ecNumber>
    </alternativeName>
</protein>
<dbReference type="PANTHER" id="PTHR48466:SF2">
    <property type="entry name" value="OS10G0509000 PROTEIN"/>
    <property type="match status" value="1"/>
</dbReference>
<comment type="similarity">
    <text evidence="7">Belongs to the DNA mismatch repair MutS family. MutS2 subfamily.</text>
</comment>
<dbReference type="Pfam" id="PF20297">
    <property type="entry name" value="MSSS"/>
    <property type="match status" value="1"/>
</dbReference>
<dbReference type="PROSITE" id="PS00486">
    <property type="entry name" value="DNA_MISMATCH_REPAIR_2"/>
    <property type="match status" value="1"/>
</dbReference>
<evidence type="ECO:0000313" key="11">
    <source>
        <dbReference type="Proteomes" id="UP001596505"/>
    </source>
</evidence>
<evidence type="ECO:0000256" key="5">
    <source>
        <dbReference type="ARBA" id="ARBA00022884"/>
    </source>
</evidence>
<keyword evidence="2 7" id="KW-0547">Nucleotide-binding</keyword>
<dbReference type="EC" id="3.6.4.-" evidence="7"/>
<feature type="coiled-coil region" evidence="8">
    <location>
        <begin position="505"/>
        <end position="600"/>
    </location>
</feature>
<dbReference type="SMART" id="SM00533">
    <property type="entry name" value="MUTSd"/>
    <property type="match status" value="1"/>
</dbReference>
<evidence type="ECO:0000256" key="2">
    <source>
        <dbReference type="ARBA" id="ARBA00022741"/>
    </source>
</evidence>
<dbReference type="SUPFAM" id="SSF160443">
    <property type="entry name" value="SMR domain-like"/>
    <property type="match status" value="1"/>
</dbReference>
<keyword evidence="6 7" id="KW-0238">DNA-binding</keyword>
<evidence type="ECO:0000256" key="4">
    <source>
        <dbReference type="ARBA" id="ARBA00022840"/>
    </source>
</evidence>
<dbReference type="Gene3D" id="1.10.1420.10">
    <property type="match status" value="2"/>
</dbReference>
<keyword evidence="4 7" id="KW-0067">ATP-binding</keyword>
<dbReference type="CDD" id="cd03280">
    <property type="entry name" value="ABC_MutS2"/>
    <property type="match status" value="1"/>
</dbReference>
<keyword evidence="8" id="KW-0175">Coiled coil</keyword>
<evidence type="ECO:0000259" key="9">
    <source>
        <dbReference type="PROSITE" id="PS50828"/>
    </source>
</evidence>
<comment type="subunit">
    <text evidence="7">Homodimer. Binds to stalled ribosomes, contacting rRNA.</text>
</comment>
<gene>
    <name evidence="7" type="primary">mutS2</name>
    <name evidence="7" type="synonym">rqcU</name>
    <name evidence="10" type="ORF">ACFQRG_12135</name>
</gene>